<organism evidence="2 3">
    <name type="scientific">Roseovarius phycicola</name>
    <dbReference type="NCBI Taxonomy" id="3080976"/>
    <lineage>
        <taxon>Bacteria</taxon>
        <taxon>Pseudomonadati</taxon>
        <taxon>Pseudomonadota</taxon>
        <taxon>Alphaproteobacteria</taxon>
        <taxon>Rhodobacterales</taxon>
        <taxon>Roseobacteraceae</taxon>
        <taxon>Roseovarius</taxon>
    </lineage>
</organism>
<reference evidence="2 3" key="1">
    <citation type="submission" date="2023-10" db="EMBL/GenBank/DDBJ databases">
        <title>Roseovarius strain S88 nov., isolated from a marine algae.</title>
        <authorList>
            <person name="Lee M.W."/>
            <person name="Lee J.K."/>
            <person name="Kim J.M."/>
            <person name="Choi D.G."/>
            <person name="Baek J.H."/>
            <person name="Bayburt H."/>
            <person name="Jung J.J."/>
            <person name="Han D.M."/>
            <person name="Jeon C.O."/>
        </authorList>
    </citation>
    <scope>NUCLEOTIDE SEQUENCE [LARGE SCALE GENOMIC DNA]</scope>
    <source>
        <strain evidence="2 3">S88</strain>
    </source>
</reference>
<gene>
    <name evidence="2" type="ORF">RZ517_11620</name>
</gene>
<dbReference type="EMBL" id="CP146069">
    <property type="protein sequence ID" value="WWR45448.1"/>
    <property type="molecule type" value="Genomic_DNA"/>
</dbReference>
<evidence type="ECO:0000313" key="2">
    <source>
        <dbReference type="EMBL" id="WWR45448.1"/>
    </source>
</evidence>
<keyword evidence="3" id="KW-1185">Reference proteome</keyword>
<accession>A0ABZ2HE70</accession>
<name>A0ABZ2HE70_9RHOB</name>
<dbReference type="RefSeq" id="WP_338548390.1">
    <property type="nucleotide sequence ID" value="NZ_CP146069.1"/>
</dbReference>
<dbReference type="Proteomes" id="UP001364156">
    <property type="component" value="Chromosome"/>
</dbReference>
<proteinExistence type="predicted"/>
<feature type="chain" id="PRO_5045899309" evidence="1">
    <location>
        <begin position="20"/>
        <end position="191"/>
    </location>
</feature>
<evidence type="ECO:0000256" key="1">
    <source>
        <dbReference type="SAM" id="SignalP"/>
    </source>
</evidence>
<evidence type="ECO:0000313" key="3">
    <source>
        <dbReference type="Proteomes" id="UP001364156"/>
    </source>
</evidence>
<sequence>MKKLVLSLASMALPLGAAAEDFSANSEAKSWNLFAEQPARFEAKVVDILCELSGDCPDNCGDGKRQLGLLRAADGVLVYPNKNSQAAFTGAAVELAPYCQADVEVDGLMIEDPDLGAKNVYLIQKIRNVGDADWVKANTWTKKWAAAHPEAKGKGPWFRRDPRVKAKIEANGYLGLGLETDEKFIAEWFSE</sequence>
<keyword evidence="1" id="KW-0732">Signal</keyword>
<feature type="signal peptide" evidence="1">
    <location>
        <begin position="1"/>
        <end position="19"/>
    </location>
</feature>
<protein>
    <submittedName>
        <fullName evidence="2">Uncharacterized protein</fullName>
    </submittedName>
</protein>